<feature type="compositionally biased region" description="Basic and acidic residues" evidence="1">
    <location>
        <begin position="61"/>
        <end position="76"/>
    </location>
</feature>
<reference evidence="3" key="1">
    <citation type="submission" date="2016-11" db="UniProtKB">
        <authorList>
            <consortium name="WormBaseParasite"/>
        </authorList>
    </citation>
    <scope>IDENTIFICATION</scope>
</reference>
<dbReference type="AlphaFoldDB" id="A0A1I7YNH5"/>
<dbReference type="Proteomes" id="UP000095287">
    <property type="component" value="Unplaced"/>
</dbReference>
<feature type="compositionally biased region" description="Basic residues" evidence="1">
    <location>
        <begin position="44"/>
        <end position="54"/>
    </location>
</feature>
<keyword evidence="2" id="KW-1185">Reference proteome</keyword>
<accession>A0A1I7YNH5</accession>
<evidence type="ECO:0000313" key="2">
    <source>
        <dbReference type="Proteomes" id="UP000095287"/>
    </source>
</evidence>
<organism evidence="2 3">
    <name type="scientific">Steinernema glaseri</name>
    <dbReference type="NCBI Taxonomy" id="37863"/>
    <lineage>
        <taxon>Eukaryota</taxon>
        <taxon>Metazoa</taxon>
        <taxon>Ecdysozoa</taxon>
        <taxon>Nematoda</taxon>
        <taxon>Chromadorea</taxon>
        <taxon>Rhabditida</taxon>
        <taxon>Tylenchina</taxon>
        <taxon>Panagrolaimomorpha</taxon>
        <taxon>Strongyloidoidea</taxon>
        <taxon>Steinernematidae</taxon>
        <taxon>Steinernema</taxon>
    </lineage>
</organism>
<name>A0A1I7YNH5_9BILA</name>
<sequence>MKRTRKRESDLVLVAIAAPGGPYSQPTNPVRTSLMQRRIERAGRSNKRRIRPRRLAVSSPRRQDDRVKDLISTKNI</sequence>
<proteinExistence type="predicted"/>
<protein>
    <submittedName>
        <fullName evidence="3">BZIP domain-containing protein</fullName>
    </submittedName>
</protein>
<evidence type="ECO:0000313" key="3">
    <source>
        <dbReference type="WBParaSite" id="L893_g17871.t1"/>
    </source>
</evidence>
<dbReference type="WBParaSite" id="L893_g17871.t1">
    <property type="protein sequence ID" value="L893_g17871.t1"/>
    <property type="gene ID" value="L893_g17871"/>
</dbReference>
<feature type="region of interest" description="Disordered" evidence="1">
    <location>
        <begin position="42"/>
        <end position="76"/>
    </location>
</feature>
<evidence type="ECO:0000256" key="1">
    <source>
        <dbReference type="SAM" id="MobiDB-lite"/>
    </source>
</evidence>